<protein>
    <submittedName>
        <fullName evidence="3">M48 family metallopeptidase</fullName>
    </submittedName>
</protein>
<feature type="compositionally biased region" description="Pro residues" evidence="1">
    <location>
        <begin position="40"/>
        <end position="71"/>
    </location>
</feature>
<evidence type="ECO:0000313" key="4">
    <source>
        <dbReference type="Proteomes" id="UP000809349"/>
    </source>
</evidence>
<evidence type="ECO:0000313" key="3">
    <source>
        <dbReference type="EMBL" id="MBZ2207712.1"/>
    </source>
</evidence>
<dbReference type="PANTHER" id="PTHR30399">
    <property type="entry name" value="UNCHARACTERIZED PROTEIN YGJP"/>
    <property type="match status" value="1"/>
</dbReference>
<dbReference type="EMBL" id="JAFBIL020000004">
    <property type="protein sequence ID" value="MBZ2207712.1"/>
    <property type="molecule type" value="Genomic_DNA"/>
</dbReference>
<dbReference type="CDD" id="cd07344">
    <property type="entry name" value="M48_yhfN_like"/>
    <property type="match status" value="1"/>
</dbReference>
<keyword evidence="4" id="KW-1185">Reference proteome</keyword>
<gene>
    <name evidence="3" type="ORF">I4X03_010625</name>
</gene>
<evidence type="ECO:0000259" key="2">
    <source>
        <dbReference type="Pfam" id="PF01863"/>
    </source>
</evidence>
<dbReference type="Gene3D" id="3.30.2010.10">
    <property type="entry name" value="Metalloproteases ('zincins'), catalytic domain"/>
    <property type="match status" value="1"/>
</dbReference>
<feature type="domain" description="YgjP-like metallopeptidase" evidence="2">
    <location>
        <begin position="94"/>
        <end position="303"/>
    </location>
</feature>
<reference evidence="3 4" key="1">
    <citation type="submission" date="2021-01" db="EMBL/GenBank/DDBJ databases">
        <authorList>
            <person name="Ruan W."/>
            <person name="Khan S.A."/>
            <person name="Jeon C.O."/>
        </authorList>
    </citation>
    <scope>NUCLEOTIDE SEQUENCE [LARGE SCALE GENOMIC DNA]</scope>
    <source>
        <strain evidence="3 4">R798</strain>
    </source>
</reference>
<dbReference type="RefSeq" id="WP_223468207.1">
    <property type="nucleotide sequence ID" value="NZ_JAFBIL020000004.1"/>
</dbReference>
<proteinExistence type="predicted"/>
<sequence length="313" mass="35331">MGALIRASAPQQNTASPKINGHQLELFAQDFFASLEPAAKNPPTPPQPLFKAPPVPPRPAIPTPPRDPAGPPLRRIQLGAHTLEFELRRSTRRSIGFMIDDNGLRVTAPRRITLAEIDTAIRAKQRWILNKLHERGERRATREERPPVQWIDGAQLPYLGADITLRIEDAARSHCVFDAEARELRIGVVPGLSEWQLKERVKIWYQGEAKRLFAERLDLYAARLGVRYSAMSLSSAGTRWGSCTVDGAIRLNWRLVHYALPLVDYVVAHELAHLLEMNHSPRFWAQVGSVYPDYDGARAALRQRSQELPVLFD</sequence>
<dbReference type="Proteomes" id="UP000809349">
    <property type="component" value="Unassembled WGS sequence"/>
</dbReference>
<reference evidence="3 4" key="2">
    <citation type="submission" date="2021-08" db="EMBL/GenBank/DDBJ databases">
        <title>Massilia sp. R798.</title>
        <authorList>
            <person name="Baek J.H."/>
            <person name="Jung H.S."/>
            <person name="Kim K.R."/>
            <person name="Jeon C.O."/>
        </authorList>
    </citation>
    <scope>NUCLEOTIDE SEQUENCE [LARGE SCALE GENOMIC DNA]</scope>
    <source>
        <strain evidence="3 4">R798</strain>
    </source>
</reference>
<dbReference type="InterPro" id="IPR053136">
    <property type="entry name" value="UTP_pyrophosphatase-like"/>
</dbReference>
<feature type="region of interest" description="Disordered" evidence="1">
    <location>
        <begin position="35"/>
        <end position="73"/>
    </location>
</feature>
<feature type="region of interest" description="Disordered" evidence="1">
    <location>
        <begin position="1"/>
        <end position="20"/>
    </location>
</feature>
<dbReference type="PANTHER" id="PTHR30399:SF1">
    <property type="entry name" value="UTP PYROPHOSPHATASE"/>
    <property type="match status" value="1"/>
</dbReference>
<dbReference type="Pfam" id="PF01863">
    <property type="entry name" value="YgjP-like"/>
    <property type="match status" value="1"/>
</dbReference>
<accession>A0ABS7SNE9</accession>
<name>A0ABS7SNE9_9BURK</name>
<comment type="caution">
    <text evidence="3">The sequence shown here is derived from an EMBL/GenBank/DDBJ whole genome shotgun (WGS) entry which is preliminary data.</text>
</comment>
<dbReference type="InterPro" id="IPR002725">
    <property type="entry name" value="YgjP-like_metallopeptidase"/>
</dbReference>
<evidence type="ECO:0000256" key="1">
    <source>
        <dbReference type="SAM" id="MobiDB-lite"/>
    </source>
</evidence>
<organism evidence="3 4">
    <name type="scientific">Massilia soli</name>
    <dbReference type="NCBI Taxonomy" id="2792854"/>
    <lineage>
        <taxon>Bacteria</taxon>
        <taxon>Pseudomonadati</taxon>
        <taxon>Pseudomonadota</taxon>
        <taxon>Betaproteobacteria</taxon>
        <taxon>Burkholderiales</taxon>
        <taxon>Oxalobacteraceae</taxon>
        <taxon>Telluria group</taxon>
        <taxon>Massilia</taxon>
    </lineage>
</organism>